<feature type="compositionally biased region" description="Basic and acidic residues" evidence="1">
    <location>
        <begin position="346"/>
        <end position="385"/>
    </location>
</feature>
<dbReference type="InterPro" id="IPR041413">
    <property type="entry name" value="MLTR_LBD"/>
</dbReference>
<gene>
    <name evidence="3" type="ORF">AMETH_3005</name>
</gene>
<dbReference type="PANTHER" id="PTHR35010:SF4">
    <property type="entry name" value="BLL5781 PROTEIN"/>
    <property type="match status" value="1"/>
</dbReference>
<organism evidence="3 4">
    <name type="scientific">Amycolatopsis methanolica 239</name>
    <dbReference type="NCBI Taxonomy" id="1068978"/>
    <lineage>
        <taxon>Bacteria</taxon>
        <taxon>Bacillati</taxon>
        <taxon>Actinomycetota</taxon>
        <taxon>Actinomycetes</taxon>
        <taxon>Pseudonocardiales</taxon>
        <taxon>Pseudonocardiaceae</taxon>
        <taxon>Amycolatopsis</taxon>
        <taxon>Amycolatopsis methanolica group</taxon>
    </lineage>
</organism>
<dbReference type="InterPro" id="IPR001387">
    <property type="entry name" value="Cro/C1-type_HTH"/>
</dbReference>
<dbReference type="Gene3D" id="3.30.450.180">
    <property type="match status" value="1"/>
</dbReference>
<dbReference type="AlphaFoldDB" id="A0A076MZV9"/>
<dbReference type="Gene3D" id="1.10.260.40">
    <property type="entry name" value="lambda repressor-like DNA-binding domains"/>
    <property type="match status" value="1"/>
</dbReference>
<protein>
    <recommendedName>
        <fullName evidence="2">HTH cro/C1-type domain-containing protein</fullName>
    </recommendedName>
</protein>
<keyword evidence="4" id="KW-1185">Reference proteome</keyword>
<dbReference type="Pfam" id="PF17765">
    <property type="entry name" value="MLTR_LBD"/>
    <property type="match status" value="1"/>
</dbReference>
<dbReference type="eggNOG" id="COG1396">
    <property type="taxonomic scope" value="Bacteria"/>
</dbReference>
<feature type="region of interest" description="Disordered" evidence="1">
    <location>
        <begin position="250"/>
        <end position="444"/>
    </location>
</feature>
<dbReference type="PROSITE" id="PS50943">
    <property type="entry name" value="HTH_CROC1"/>
    <property type="match status" value="1"/>
</dbReference>
<proteinExistence type="predicted"/>
<dbReference type="EMBL" id="CP009110">
    <property type="protein sequence ID" value="AIJ23097.1"/>
    <property type="molecule type" value="Genomic_DNA"/>
</dbReference>
<accession>A0A076MZV9</accession>
<feature type="compositionally biased region" description="Basic and acidic residues" evidence="1">
    <location>
        <begin position="295"/>
        <end position="332"/>
    </location>
</feature>
<dbReference type="KEGG" id="amq:AMETH_3005"/>
<dbReference type="GO" id="GO:0003677">
    <property type="term" value="F:DNA binding"/>
    <property type="evidence" value="ECO:0007669"/>
    <property type="project" value="InterPro"/>
</dbReference>
<feature type="compositionally biased region" description="Basic and acidic residues" evidence="1">
    <location>
        <begin position="421"/>
        <end position="433"/>
    </location>
</feature>
<dbReference type="SMART" id="SM00530">
    <property type="entry name" value="HTH_XRE"/>
    <property type="match status" value="1"/>
</dbReference>
<evidence type="ECO:0000313" key="3">
    <source>
        <dbReference type="EMBL" id="AIJ23097.1"/>
    </source>
</evidence>
<feature type="domain" description="HTH cro/C1-type" evidence="2">
    <location>
        <begin position="5"/>
        <end position="59"/>
    </location>
</feature>
<dbReference type="PANTHER" id="PTHR35010">
    <property type="entry name" value="BLL4672 PROTEIN-RELATED"/>
    <property type="match status" value="1"/>
</dbReference>
<dbReference type="InterPro" id="IPR010982">
    <property type="entry name" value="Lambda_DNA-bd_dom_sf"/>
</dbReference>
<dbReference type="CDD" id="cd00093">
    <property type="entry name" value="HTH_XRE"/>
    <property type="match status" value="1"/>
</dbReference>
<feature type="compositionally biased region" description="Low complexity" evidence="1">
    <location>
        <begin position="386"/>
        <end position="406"/>
    </location>
</feature>
<dbReference type="Pfam" id="PF01381">
    <property type="entry name" value="HTH_3"/>
    <property type="match status" value="1"/>
</dbReference>
<evidence type="ECO:0000256" key="1">
    <source>
        <dbReference type="SAM" id="MobiDB-lite"/>
    </source>
</evidence>
<feature type="compositionally biased region" description="Basic and acidic residues" evidence="1">
    <location>
        <begin position="266"/>
        <end position="282"/>
    </location>
</feature>
<dbReference type="PATRIC" id="fig|1068978.7.peg.3206"/>
<name>A0A076MZV9_AMYME</name>
<dbReference type="Proteomes" id="UP000062973">
    <property type="component" value="Chromosome"/>
</dbReference>
<sequence>MGEQLRQWRERRRLSQLDLALSAEISTRHLSFLENGRSRPSREMVLRLGERLEVPLRERNRLLLAAGYAPVFPETPLPDLGAALDAVRHLLAGHEPYPAVVVDRNWDLVESNSGITLLTDIVDPALLEPPANVLRIALHPRGLAPHVINLGQWRAELLGRLRRQVEITGDPGLAELLAEVSGYPCDDPVDEAPAGSVFVPVRLRRGDAELTLLSVVATFGTALDVTLAELVIESFYPADAATREVLTGRRERGAGHPGVLRRAQAHHGDQAHRAREQPEPGHRAQGQPDEPAPGGHREQRGPRRDGDVGEVEHRVADRDEVHRAADAARRGQEVQAEAVEQVARPPGEDQRGRDEDRGRPGTPDERSRGEAQPRGTEEVEERAGERVAVPAADRFADQVAAAAVDQRAGHVPPRPPLGRLVHHDDDREHHQHDAPATQELPRLR</sequence>
<feature type="compositionally biased region" description="Low complexity" evidence="1">
    <location>
        <begin position="333"/>
        <end position="343"/>
    </location>
</feature>
<dbReference type="SUPFAM" id="SSF47413">
    <property type="entry name" value="lambda repressor-like DNA-binding domains"/>
    <property type="match status" value="1"/>
</dbReference>
<dbReference type="STRING" id="1068978.AMETH_3005"/>
<evidence type="ECO:0000313" key="4">
    <source>
        <dbReference type="Proteomes" id="UP000062973"/>
    </source>
</evidence>
<evidence type="ECO:0000259" key="2">
    <source>
        <dbReference type="PROSITE" id="PS50943"/>
    </source>
</evidence>
<reference evidence="3 4" key="1">
    <citation type="submission" date="2014-07" db="EMBL/GenBank/DDBJ databases">
        <title>Whole Genome Sequence of the Amycolatopsis methanolica 239.</title>
        <authorList>
            <person name="Tang B."/>
        </authorList>
    </citation>
    <scope>NUCLEOTIDE SEQUENCE [LARGE SCALE GENOMIC DNA]</scope>
    <source>
        <strain evidence="3 4">239</strain>
    </source>
</reference>
<dbReference type="HOGENOM" id="CLU_616288_0_0_11"/>